<proteinExistence type="inferred from homology"/>
<feature type="domain" description="Rhodopsin" evidence="8">
    <location>
        <begin position="25"/>
        <end position="278"/>
    </location>
</feature>
<dbReference type="Pfam" id="PF20684">
    <property type="entry name" value="Fung_rhodopsin"/>
    <property type="match status" value="1"/>
</dbReference>
<keyword evidence="3 7" id="KW-1133">Transmembrane helix</keyword>
<organism evidence="9 10">
    <name type="scientific">Beauveria asiatica</name>
    <dbReference type="NCBI Taxonomy" id="1069075"/>
    <lineage>
        <taxon>Eukaryota</taxon>
        <taxon>Fungi</taxon>
        <taxon>Dikarya</taxon>
        <taxon>Ascomycota</taxon>
        <taxon>Pezizomycotina</taxon>
        <taxon>Sordariomycetes</taxon>
        <taxon>Hypocreomycetidae</taxon>
        <taxon>Hypocreales</taxon>
        <taxon>Cordycipitaceae</taxon>
        <taxon>Beauveria</taxon>
    </lineage>
</organism>
<evidence type="ECO:0000256" key="2">
    <source>
        <dbReference type="ARBA" id="ARBA00022692"/>
    </source>
</evidence>
<accession>A0AAW0RMF2</accession>
<evidence type="ECO:0000256" key="6">
    <source>
        <dbReference type="SAM" id="MobiDB-lite"/>
    </source>
</evidence>
<keyword evidence="2 7" id="KW-0812">Transmembrane</keyword>
<evidence type="ECO:0000313" key="9">
    <source>
        <dbReference type="EMBL" id="KAK8143399.1"/>
    </source>
</evidence>
<dbReference type="InterPro" id="IPR049326">
    <property type="entry name" value="Rhodopsin_dom_fungi"/>
</dbReference>
<dbReference type="Proteomes" id="UP001397290">
    <property type="component" value="Unassembled WGS sequence"/>
</dbReference>
<gene>
    <name evidence="9" type="ORF">G3M48_007293</name>
</gene>
<reference evidence="9 10" key="1">
    <citation type="submission" date="2020-02" db="EMBL/GenBank/DDBJ databases">
        <title>Comparative genomics of the hypocrealean fungal genus Beauvera.</title>
        <authorList>
            <person name="Showalter D.N."/>
            <person name="Bushley K.E."/>
            <person name="Rehner S.A."/>
        </authorList>
    </citation>
    <scope>NUCLEOTIDE SEQUENCE [LARGE SCALE GENOMIC DNA]</scope>
    <source>
        <strain evidence="9 10">ARSEF4384</strain>
    </source>
</reference>
<evidence type="ECO:0000256" key="4">
    <source>
        <dbReference type="ARBA" id="ARBA00023136"/>
    </source>
</evidence>
<dbReference type="InterPro" id="IPR052337">
    <property type="entry name" value="SAT4-like"/>
</dbReference>
<evidence type="ECO:0000256" key="5">
    <source>
        <dbReference type="ARBA" id="ARBA00038359"/>
    </source>
</evidence>
<dbReference type="PANTHER" id="PTHR33048:SF2">
    <property type="entry name" value="SRPK"/>
    <property type="match status" value="1"/>
</dbReference>
<feature type="transmembrane region" description="Helical" evidence="7">
    <location>
        <begin position="257"/>
        <end position="279"/>
    </location>
</feature>
<dbReference type="EMBL" id="JAAHCF010000517">
    <property type="protein sequence ID" value="KAK8143399.1"/>
    <property type="molecule type" value="Genomic_DNA"/>
</dbReference>
<feature type="transmembrane region" description="Helical" evidence="7">
    <location>
        <begin position="187"/>
        <end position="213"/>
    </location>
</feature>
<comment type="subcellular location">
    <subcellularLocation>
        <location evidence="1">Membrane</location>
        <topology evidence="1">Multi-pass membrane protein</topology>
    </subcellularLocation>
</comment>
<name>A0AAW0RMF2_9HYPO</name>
<feature type="transmembrane region" description="Helical" evidence="7">
    <location>
        <begin position="6"/>
        <end position="27"/>
    </location>
</feature>
<dbReference type="AlphaFoldDB" id="A0AAW0RMF2"/>
<feature type="compositionally biased region" description="Low complexity" evidence="6">
    <location>
        <begin position="305"/>
        <end position="314"/>
    </location>
</feature>
<feature type="region of interest" description="Disordered" evidence="6">
    <location>
        <begin position="290"/>
        <end position="315"/>
    </location>
</feature>
<keyword evidence="4 7" id="KW-0472">Membrane</keyword>
<evidence type="ECO:0000256" key="1">
    <source>
        <dbReference type="ARBA" id="ARBA00004141"/>
    </source>
</evidence>
<feature type="transmembrane region" description="Helical" evidence="7">
    <location>
        <begin position="225"/>
        <end position="245"/>
    </location>
</feature>
<feature type="transmembrane region" description="Helical" evidence="7">
    <location>
        <begin position="108"/>
        <end position="129"/>
    </location>
</feature>
<comment type="caution">
    <text evidence="9">The sequence shown here is derived from an EMBL/GenBank/DDBJ whole genome shotgun (WGS) entry which is preliminary data.</text>
</comment>
<keyword evidence="10" id="KW-1185">Reference proteome</keyword>
<feature type="transmembrane region" description="Helical" evidence="7">
    <location>
        <begin position="39"/>
        <end position="61"/>
    </location>
</feature>
<sequence length="398" mass="44022">MALTPFQIEAWVEFAIGITILFSRIAYRTKLVGFRNWAGDDYFAVAAVVFLAGETAMLHVIGKTDRSRVFCAPSSGLWGSIVGMTNEKALALSEKQKEIIVMGAKADIAGWCLYITLIWCLKACMLFFYRRLTLDTFQKRLVLVAGVAWICSYVATIGVVLFRCLPFHRNWQIYPYPGDECGTPNQIFLTLVITNVSTDLLILYIPLPLLWVVKIPLGKKIIYGLWLTTGIFVVVASLLRCILSIRYANEVDVSTIWAIRETFVGIICVNAPILGPWLVKRCSLWAHSISSSSRRGSNNNGGGDRNNNNNNGRGLPTIITIGQRSMRLGRLKKDGKVDGRNGATMGWTTINDSDECVLETRDERDDKDRGVKGGRSANNTMAVASMASSSTTAVNDMV</sequence>
<dbReference type="GO" id="GO:0016020">
    <property type="term" value="C:membrane"/>
    <property type="evidence" value="ECO:0007669"/>
    <property type="project" value="UniProtKB-SubCell"/>
</dbReference>
<comment type="similarity">
    <text evidence="5">Belongs to the SAT4 family.</text>
</comment>
<evidence type="ECO:0000256" key="7">
    <source>
        <dbReference type="SAM" id="Phobius"/>
    </source>
</evidence>
<evidence type="ECO:0000259" key="8">
    <source>
        <dbReference type="Pfam" id="PF20684"/>
    </source>
</evidence>
<evidence type="ECO:0000256" key="3">
    <source>
        <dbReference type="ARBA" id="ARBA00022989"/>
    </source>
</evidence>
<dbReference type="PANTHER" id="PTHR33048">
    <property type="entry name" value="PTH11-LIKE INTEGRAL MEMBRANE PROTEIN (AFU_ORTHOLOGUE AFUA_5G11245)"/>
    <property type="match status" value="1"/>
</dbReference>
<evidence type="ECO:0000313" key="10">
    <source>
        <dbReference type="Proteomes" id="UP001397290"/>
    </source>
</evidence>
<protein>
    <recommendedName>
        <fullName evidence="8">Rhodopsin domain-containing protein</fullName>
    </recommendedName>
</protein>
<feature type="transmembrane region" description="Helical" evidence="7">
    <location>
        <begin position="141"/>
        <end position="162"/>
    </location>
</feature>